<sequence length="390" mass="43716">MNLKHWLERFGRGNGAGLLTRVLSGINRLKGMGCLLMAFLGALVIPAEAAKVCAVCNEPLHGYFIATINQSSLTREMICLKCAYKYSRCYVCGLPAANAVKLDDGRLLCQEDARKAVLYQKDAENIFYYVKREMHGILAEMGTFKDDIKFSLVNGHELQKLYDPEYENHALTGLEGLTDTDKKDTNHFQYSIYVLNGLPENHLAAVCAHEYTHVWLKENVGKGRKLDRSTEEGFCELVAYKMMYGRHDQREMRIIRANAYTRGQTRALLAAEDIYDFNRLVKWIKAGTDSNMNGYTVGGIPVVEANAAPMLWGPAAPTPVPNVLALKGISGSNQRRFALINDSTFEAMEKGKVRLGQTNVTIRCLEIRADSVLVQMEGSAEKKELFLRKE</sequence>
<name>B9XJW3_PEDPL</name>
<protein>
    <recommendedName>
        <fullName evidence="1">Protein DA1-like domain-containing protein</fullName>
    </recommendedName>
</protein>
<organism evidence="2 3">
    <name type="scientific">Pedosphaera parvula (strain Ellin514)</name>
    <dbReference type="NCBI Taxonomy" id="320771"/>
    <lineage>
        <taxon>Bacteria</taxon>
        <taxon>Pseudomonadati</taxon>
        <taxon>Verrucomicrobiota</taxon>
        <taxon>Pedosphaerae</taxon>
        <taxon>Pedosphaerales</taxon>
        <taxon>Pedosphaeraceae</taxon>
        <taxon>Pedosphaera</taxon>
    </lineage>
</organism>
<evidence type="ECO:0000313" key="3">
    <source>
        <dbReference type="Proteomes" id="UP000003688"/>
    </source>
</evidence>
<reference evidence="2 3" key="1">
    <citation type="journal article" date="2011" name="J. Bacteriol.">
        <title>Genome sequence of 'Pedosphaera parvula' Ellin514, an aerobic Verrucomicrobial isolate from pasture soil.</title>
        <authorList>
            <person name="Kant R."/>
            <person name="van Passel M.W."/>
            <person name="Sangwan P."/>
            <person name="Palva A."/>
            <person name="Lucas S."/>
            <person name="Copeland A."/>
            <person name="Lapidus A."/>
            <person name="Glavina Del Rio T."/>
            <person name="Dalin E."/>
            <person name="Tice H."/>
            <person name="Bruce D."/>
            <person name="Goodwin L."/>
            <person name="Pitluck S."/>
            <person name="Chertkov O."/>
            <person name="Larimer F.W."/>
            <person name="Land M.L."/>
            <person name="Hauser L."/>
            <person name="Brettin T.S."/>
            <person name="Detter J.C."/>
            <person name="Han S."/>
            <person name="de Vos W.M."/>
            <person name="Janssen P.H."/>
            <person name="Smidt H."/>
        </authorList>
    </citation>
    <scope>NUCLEOTIDE SEQUENCE [LARGE SCALE GENOMIC DNA]</scope>
    <source>
        <strain evidence="2 3">Ellin514</strain>
    </source>
</reference>
<dbReference type="InterPro" id="IPR022087">
    <property type="entry name" value="DA1-like_dom"/>
</dbReference>
<gene>
    <name evidence="2" type="ORF">Cflav_PD2793</name>
</gene>
<evidence type="ECO:0000259" key="1">
    <source>
        <dbReference type="Pfam" id="PF12315"/>
    </source>
</evidence>
<dbReference type="RefSeq" id="WP_007416106.1">
    <property type="nucleotide sequence ID" value="NZ_ABOX02000023.1"/>
</dbReference>
<evidence type="ECO:0000313" key="2">
    <source>
        <dbReference type="EMBL" id="EEF59786.1"/>
    </source>
</evidence>
<dbReference type="Pfam" id="PF12315">
    <property type="entry name" value="DA1-like"/>
    <property type="match status" value="1"/>
</dbReference>
<keyword evidence="3" id="KW-1185">Reference proteome</keyword>
<dbReference type="Proteomes" id="UP000003688">
    <property type="component" value="Unassembled WGS sequence"/>
</dbReference>
<dbReference type="EMBL" id="ABOX02000023">
    <property type="protein sequence ID" value="EEF59786.1"/>
    <property type="molecule type" value="Genomic_DNA"/>
</dbReference>
<accession>B9XJW3</accession>
<comment type="caution">
    <text evidence="2">The sequence shown here is derived from an EMBL/GenBank/DDBJ whole genome shotgun (WGS) entry which is preliminary data.</text>
</comment>
<feature type="domain" description="Protein DA1-like" evidence="1">
    <location>
        <begin position="190"/>
        <end position="243"/>
    </location>
</feature>
<proteinExistence type="predicted"/>
<dbReference type="OrthoDB" id="147933at2"/>
<dbReference type="AlphaFoldDB" id="B9XJW3"/>